<dbReference type="PANTHER" id="PTHR47161">
    <property type="entry name" value="LYMPHOID-SPECIFIC HELICASE"/>
    <property type="match status" value="1"/>
</dbReference>
<dbReference type="Gene3D" id="3.40.50.300">
    <property type="entry name" value="P-loop containing nucleotide triphosphate hydrolases"/>
    <property type="match status" value="1"/>
</dbReference>
<feature type="region of interest" description="Disordered" evidence="18">
    <location>
        <begin position="207"/>
        <end position="232"/>
    </location>
</feature>
<feature type="compositionally biased region" description="Basic and acidic residues" evidence="18">
    <location>
        <begin position="120"/>
        <end position="139"/>
    </location>
</feature>
<keyword evidence="14" id="KW-0539">Nucleus</keyword>
<dbReference type="PANTHER" id="PTHR47161:SF1">
    <property type="entry name" value="LYMPHOID-SPECIFIC HELICASE"/>
    <property type="match status" value="1"/>
</dbReference>
<feature type="compositionally biased region" description="Low complexity" evidence="18">
    <location>
        <begin position="158"/>
        <end position="173"/>
    </location>
</feature>
<dbReference type="InterPro" id="IPR014001">
    <property type="entry name" value="Helicase_ATP-bd"/>
</dbReference>
<dbReference type="GO" id="GO:0044027">
    <property type="term" value="P:negative regulation of gene expression via chromosomal CpG island methylation"/>
    <property type="evidence" value="ECO:0007669"/>
    <property type="project" value="TreeGrafter"/>
</dbReference>
<feature type="compositionally biased region" description="Polar residues" evidence="18">
    <location>
        <begin position="1"/>
        <end position="14"/>
    </location>
</feature>
<evidence type="ECO:0000256" key="10">
    <source>
        <dbReference type="ARBA" id="ARBA00022840"/>
    </source>
</evidence>
<keyword evidence="12" id="KW-0175">Coiled coil</keyword>
<keyword evidence="7" id="KW-0498">Mitosis</keyword>
<feature type="domain" description="Helicase ATP-binding" evidence="19">
    <location>
        <begin position="254"/>
        <end position="423"/>
    </location>
</feature>
<dbReference type="GO" id="GO:0005634">
    <property type="term" value="C:nucleus"/>
    <property type="evidence" value="ECO:0007669"/>
    <property type="project" value="UniProtKB-SubCell"/>
</dbReference>
<evidence type="ECO:0000256" key="16">
    <source>
        <dbReference type="ARBA" id="ARBA00053349"/>
    </source>
</evidence>
<feature type="compositionally biased region" description="Basic and acidic residues" evidence="18">
    <location>
        <begin position="859"/>
        <end position="873"/>
    </location>
</feature>
<dbReference type="PROSITE" id="PS51194">
    <property type="entry name" value="HELICASE_CTER"/>
    <property type="match status" value="1"/>
</dbReference>
<dbReference type="GO" id="GO:0005721">
    <property type="term" value="C:pericentric heterochromatin"/>
    <property type="evidence" value="ECO:0007669"/>
    <property type="project" value="TreeGrafter"/>
</dbReference>
<keyword evidence="6" id="KW-0547">Nucleotide-binding</keyword>
<dbReference type="OrthoDB" id="5857104at2759"/>
<reference evidence="21" key="1">
    <citation type="submission" date="2020-12" db="EMBL/GenBank/DDBJ databases">
        <title>Metabolic potential, ecology and presence of endohyphal bacteria is reflected in genomic diversity of Mucoromycotina.</title>
        <authorList>
            <person name="Muszewska A."/>
            <person name="Okrasinska A."/>
            <person name="Steczkiewicz K."/>
            <person name="Drgas O."/>
            <person name="Orlowska M."/>
            <person name="Perlinska-Lenart U."/>
            <person name="Aleksandrzak-Piekarczyk T."/>
            <person name="Szatraj K."/>
            <person name="Zielenkiewicz U."/>
            <person name="Pilsyk S."/>
            <person name="Malc E."/>
            <person name="Mieczkowski P."/>
            <person name="Kruszewska J.S."/>
            <person name="Biernat P."/>
            <person name="Pawlowska J."/>
        </authorList>
    </citation>
    <scope>NUCLEOTIDE SEQUENCE</scope>
    <source>
        <strain evidence="21">WA0000051536</strain>
    </source>
</reference>
<dbReference type="GO" id="GO:0005524">
    <property type="term" value="F:ATP binding"/>
    <property type="evidence" value="ECO:0007669"/>
    <property type="project" value="UniProtKB-KW"/>
</dbReference>
<dbReference type="GO" id="GO:0016787">
    <property type="term" value="F:hydrolase activity"/>
    <property type="evidence" value="ECO:0007669"/>
    <property type="project" value="UniProtKB-KW"/>
</dbReference>
<comment type="function">
    <text evidence="16">Plays an essential role in normal development and survival. Involved in regulation of the expansion or survival of lymphoid cells. Required for de novo or maintenance DNA methylation. May control silencing of the imprinted CDKN1C gene through DNA methylation. May play a role in formation and organization of heterochromatin, implying a functional role in the regulation of transcription and mitosis.</text>
</comment>
<keyword evidence="5" id="KW-0132">Cell division</keyword>
<dbReference type="AlphaFoldDB" id="A0A8H7U9S9"/>
<feature type="compositionally biased region" description="Polar residues" evidence="18">
    <location>
        <begin position="22"/>
        <end position="44"/>
    </location>
</feature>
<evidence type="ECO:0000256" key="18">
    <source>
        <dbReference type="SAM" id="MobiDB-lite"/>
    </source>
</evidence>
<dbReference type="InterPro" id="IPR049730">
    <property type="entry name" value="SNF2/RAD54-like_C"/>
</dbReference>
<evidence type="ECO:0000313" key="22">
    <source>
        <dbReference type="Proteomes" id="UP000612746"/>
    </source>
</evidence>
<keyword evidence="11" id="KW-0805">Transcription regulation</keyword>
<keyword evidence="4" id="KW-0597">Phosphoprotein</keyword>
<evidence type="ECO:0000256" key="2">
    <source>
        <dbReference type="ARBA" id="ARBA00007025"/>
    </source>
</evidence>
<dbReference type="Gene3D" id="3.40.50.10810">
    <property type="entry name" value="Tandem AAA-ATPase domain"/>
    <property type="match status" value="1"/>
</dbReference>
<dbReference type="CDD" id="cd18793">
    <property type="entry name" value="SF2_C_SNF"/>
    <property type="match status" value="1"/>
</dbReference>
<dbReference type="GO" id="GO:0031508">
    <property type="term" value="P:pericentric heterochromatin formation"/>
    <property type="evidence" value="ECO:0007669"/>
    <property type="project" value="TreeGrafter"/>
</dbReference>
<dbReference type="SMART" id="SM00487">
    <property type="entry name" value="DEXDc"/>
    <property type="match status" value="1"/>
</dbReference>
<keyword evidence="10" id="KW-0067">ATP-binding</keyword>
<dbReference type="InterPro" id="IPR000330">
    <property type="entry name" value="SNF2_N"/>
</dbReference>
<evidence type="ECO:0000256" key="8">
    <source>
        <dbReference type="ARBA" id="ARBA00022801"/>
    </source>
</evidence>
<dbReference type="SMART" id="SM00490">
    <property type="entry name" value="HELICc"/>
    <property type="match status" value="1"/>
</dbReference>
<evidence type="ECO:0000256" key="1">
    <source>
        <dbReference type="ARBA" id="ARBA00004123"/>
    </source>
</evidence>
<dbReference type="InterPro" id="IPR027417">
    <property type="entry name" value="P-loop_NTPase"/>
</dbReference>
<keyword evidence="22" id="KW-1185">Reference proteome</keyword>
<dbReference type="Pfam" id="PF00271">
    <property type="entry name" value="Helicase_C"/>
    <property type="match status" value="1"/>
</dbReference>
<evidence type="ECO:0000259" key="20">
    <source>
        <dbReference type="PROSITE" id="PS51194"/>
    </source>
</evidence>
<dbReference type="EMBL" id="JAEPRA010000012">
    <property type="protein sequence ID" value="KAG2177636.1"/>
    <property type="molecule type" value="Genomic_DNA"/>
</dbReference>
<evidence type="ECO:0000256" key="12">
    <source>
        <dbReference type="ARBA" id="ARBA00023054"/>
    </source>
</evidence>
<name>A0A8H7U9S9_9FUNG</name>
<keyword evidence="9" id="KW-0347">Helicase</keyword>
<evidence type="ECO:0000256" key="6">
    <source>
        <dbReference type="ARBA" id="ARBA00022741"/>
    </source>
</evidence>
<protein>
    <recommendedName>
        <fullName evidence="17">Proliferation-associated SNF2-like protein</fullName>
    </recommendedName>
</protein>
<dbReference type="FunFam" id="3.40.50.10810:FF:000015">
    <property type="entry name" value="lymphoid-specific helicase isoform X1"/>
    <property type="match status" value="1"/>
</dbReference>
<dbReference type="PROSITE" id="PS51192">
    <property type="entry name" value="HELICASE_ATP_BIND_1"/>
    <property type="match status" value="1"/>
</dbReference>
<comment type="similarity">
    <text evidence="2">Belongs to the SNF2/RAD54 helicase family.</text>
</comment>
<evidence type="ECO:0000313" key="21">
    <source>
        <dbReference type="EMBL" id="KAG2177636.1"/>
    </source>
</evidence>
<evidence type="ECO:0000256" key="3">
    <source>
        <dbReference type="ARBA" id="ARBA00022473"/>
    </source>
</evidence>
<sequence>MLSTATSSNLNDAASSAKPEVDSTTNSENQSEISPVSTSQTSPLASDGETEQNENIITAAMKQEEEELAKVTEEEEQSVLAKAKQEFDANVRDNRLKSLHFLLEQSSAYATILGQRMEKQKEEAKERASKTIAKPDKEPVQPTIEQSTNARTTRSGEKAVTAAATKARKGANADAKKRKAKDDGYNLEDYIDTEDLKRRKIGEKNIDEAIQEDQKAAKDADEQRTKPSASAQQPALVTGGILRDYQLAGVEWLITLWENGLNGILADEMGLGKTLQTIAFIAHLKAMNVSGPYLICTPLSTLANWVQEFHRFTPGINVLLYHGTKEERLHMINRKLQPKKQMQQDFPIVVTSYEIVMNDRKFLQKYSWKYIVVDEGHRIKNLNCRLIHELKSFKSANRLLLTGTPLQNSLAELWSLLNFLLPEIFNDLDTFQSWFDFSDMSKQSGRDRIMKEEEEDRVVTKLHMILRPFLLRRLKIDVEKSLPRKKEYLLYAPLTKPQKELYDAIIRRDLRKHLVAQMTDTSVSNKEEESEMLDETNGPRRSRRGNQTTTYKDVGDRDFFSGKENKQGEAVVDNATLGKKHELSTVLKQVNGLHLQNIVMQLRKVCNHPFLFDWPIDRATNQPVLSDELAAQSGKVLLLDRLLTALFERDHKVLVFSQMTKMLDILEDWATELKGWPICRLDGSVSQEERRQQIAHFNDPKSNVRLFLLSTRAGGLGINLTAADTVVIFDSDWNPQMDLQAQDRVHRIGQTKPVLIYRFVAANTVEAKILDRATAKRRLEKLVIHSSKFRAPAASLTPSEKRERETSLRELADILASEDGEQVQIVAQGDKVISDEDLEKLLDRRESVFYDESSTETGQFREIDTSESRDTKNEILATRV</sequence>
<keyword evidence="15" id="KW-0131">Cell cycle</keyword>
<feature type="domain" description="Helicase C-terminal" evidence="20">
    <location>
        <begin position="638"/>
        <end position="804"/>
    </location>
</feature>
<comment type="caution">
    <text evidence="21">The sequence shown here is derived from an EMBL/GenBank/DDBJ whole genome shotgun (WGS) entry which is preliminary data.</text>
</comment>
<evidence type="ECO:0000256" key="14">
    <source>
        <dbReference type="ARBA" id="ARBA00023242"/>
    </source>
</evidence>
<dbReference type="SUPFAM" id="SSF52540">
    <property type="entry name" value="P-loop containing nucleoside triphosphate hydrolases"/>
    <property type="match status" value="2"/>
</dbReference>
<evidence type="ECO:0000256" key="5">
    <source>
        <dbReference type="ARBA" id="ARBA00022618"/>
    </source>
</evidence>
<evidence type="ECO:0000256" key="15">
    <source>
        <dbReference type="ARBA" id="ARBA00023306"/>
    </source>
</evidence>
<feature type="region of interest" description="Disordered" evidence="18">
    <location>
        <begin position="120"/>
        <end position="179"/>
    </location>
</feature>
<dbReference type="GO" id="GO:0003682">
    <property type="term" value="F:chromatin binding"/>
    <property type="evidence" value="ECO:0007669"/>
    <property type="project" value="TreeGrafter"/>
</dbReference>
<feature type="region of interest" description="Disordered" evidence="18">
    <location>
        <begin position="519"/>
        <end position="556"/>
    </location>
</feature>
<keyword evidence="13" id="KW-0804">Transcription</keyword>
<evidence type="ECO:0000256" key="13">
    <source>
        <dbReference type="ARBA" id="ARBA00023163"/>
    </source>
</evidence>
<proteinExistence type="inferred from homology"/>
<feature type="compositionally biased region" description="Polar residues" evidence="18">
    <location>
        <begin position="143"/>
        <end position="153"/>
    </location>
</feature>
<dbReference type="InterPro" id="IPR038718">
    <property type="entry name" value="SNF2-like_sf"/>
</dbReference>
<dbReference type="InterPro" id="IPR001650">
    <property type="entry name" value="Helicase_C-like"/>
</dbReference>
<keyword evidence="8" id="KW-0378">Hydrolase</keyword>
<dbReference type="Proteomes" id="UP000612746">
    <property type="component" value="Unassembled WGS sequence"/>
</dbReference>
<dbReference type="FunFam" id="3.40.50.300:FF:000577">
    <property type="entry name" value="lymphoid-specific helicase isoform X1"/>
    <property type="match status" value="1"/>
</dbReference>
<feature type="compositionally biased region" description="Basic and acidic residues" evidence="18">
    <location>
        <begin position="207"/>
        <end position="225"/>
    </location>
</feature>
<accession>A0A8H7U9S9</accession>
<evidence type="ECO:0000256" key="7">
    <source>
        <dbReference type="ARBA" id="ARBA00022776"/>
    </source>
</evidence>
<dbReference type="GO" id="GO:0004386">
    <property type="term" value="F:helicase activity"/>
    <property type="evidence" value="ECO:0007669"/>
    <property type="project" value="UniProtKB-KW"/>
</dbReference>
<comment type="subcellular location">
    <subcellularLocation>
        <location evidence="1">Nucleus</location>
    </subcellularLocation>
</comment>
<gene>
    <name evidence="21" type="ORF">INT44_008150</name>
</gene>
<dbReference type="GO" id="GO:0006346">
    <property type="term" value="P:DNA methylation-dependent constitutive heterochromatin formation"/>
    <property type="evidence" value="ECO:0007669"/>
    <property type="project" value="TreeGrafter"/>
</dbReference>
<dbReference type="GO" id="GO:0051301">
    <property type="term" value="P:cell division"/>
    <property type="evidence" value="ECO:0007669"/>
    <property type="project" value="UniProtKB-KW"/>
</dbReference>
<evidence type="ECO:0000256" key="11">
    <source>
        <dbReference type="ARBA" id="ARBA00023015"/>
    </source>
</evidence>
<evidence type="ECO:0000256" key="17">
    <source>
        <dbReference type="ARBA" id="ARBA00081399"/>
    </source>
</evidence>
<feature type="region of interest" description="Disordered" evidence="18">
    <location>
        <begin position="856"/>
        <end position="880"/>
    </location>
</feature>
<dbReference type="Pfam" id="PF00176">
    <property type="entry name" value="SNF2-rel_dom"/>
    <property type="match status" value="1"/>
</dbReference>
<feature type="region of interest" description="Disordered" evidence="18">
    <location>
        <begin position="1"/>
        <end position="56"/>
    </location>
</feature>
<evidence type="ECO:0000259" key="19">
    <source>
        <dbReference type="PROSITE" id="PS51192"/>
    </source>
</evidence>
<evidence type="ECO:0000256" key="9">
    <source>
        <dbReference type="ARBA" id="ARBA00022806"/>
    </source>
</evidence>
<organism evidence="21 22">
    <name type="scientific">Umbelopsis vinacea</name>
    <dbReference type="NCBI Taxonomy" id="44442"/>
    <lineage>
        <taxon>Eukaryota</taxon>
        <taxon>Fungi</taxon>
        <taxon>Fungi incertae sedis</taxon>
        <taxon>Mucoromycota</taxon>
        <taxon>Mucoromycotina</taxon>
        <taxon>Umbelopsidomycetes</taxon>
        <taxon>Umbelopsidales</taxon>
        <taxon>Umbelopsidaceae</taxon>
        <taxon>Umbelopsis</taxon>
    </lineage>
</organism>
<keyword evidence="3" id="KW-0217">Developmental protein</keyword>
<evidence type="ECO:0000256" key="4">
    <source>
        <dbReference type="ARBA" id="ARBA00022553"/>
    </source>
</evidence>